<organism evidence="1 2">
    <name type="scientific">Caerostris extrusa</name>
    <name type="common">Bark spider</name>
    <name type="synonym">Caerostris bankana</name>
    <dbReference type="NCBI Taxonomy" id="172846"/>
    <lineage>
        <taxon>Eukaryota</taxon>
        <taxon>Metazoa</taxon>
        <taxon>Ecdysozoa</taxon>
        <taxon>Arthropoda</taxon>
        <taxon>Chelicerata</taxon>
        <taxon>Arachnida</taxon>
        <taxon>Araneae</taxon>
        <taxon>Araneomorphae</taxon>
        <taxon>Entelegynae</taxon>
        <taxon>Araneoidea</taxon>
        <taxon>Araneidae</taxon>
        <taxon>Caerostris</taxon>
    </lineage>
</organism>
<gene>
    <name evidence="1" type="ORF">CEXT_162151</name>
</gene>
<evidence type="ECO:0000313" key="1">
    <source>
        <dbReference type="EMBL" id="GIX85653.1"/>
    </source>
</evidence>
<reference evidence="1 2" key="1">
    <citation type="submission" date="2021-06" db="EMBL/GenBank/DDBJ databases">
        <title>Caerostris extrusa draft genome.</title>
        <authorList>
            <person name="Kono N."/>
            <person name="Arakawa K."/>
        </authorList>
    </citation>
    <scope>NUCLEOTIDE SEQUENCE [LARGE SCALE GENOMIC DNA]</scope>
</reference>
<protein>
    <submittedName>
        <fullName evidence="1">Uncharacterized protein</fullName>
    </submittedName>
</protein>
<evidence type="ECO:0000313" key="2">
    <source>
        <dbReference type="Proteomes" id="UP001054945"/>
    </source>
</evidence>
<sequence length="75" mass="8487">MKCLRLIIRLLNETVLIHGENESGRASQAESFASVFGSHNGTANRRAGRSEWWLLFICSLICQLVKLQKLLSSFH</sequence>
<accession>A0AAV4NPE4</accession>
<dbReference type="EMBL" id="BPLR01021085">
    <property type="protein sequence ID" value="GIX85653.1"/>
    <property type="molecule type" value="Genomic_DNA"/>
</dbReference>
<comment type="caution">
    <text evidence="1">The sequence shown here is derived from an EMBL/GenBank/DDBJ whole genome shotgun (WGS) entry which is preliminary data.</text>
</comment>
<dbReference type="Proteomes" id="UP001054945">
    <property type="component" value="Unassembled WGS sequence"/>
</dbReference>
<proteinExistence type="predicted"/>
<keyword evidence="2" id="KW-1185">Reference proteome</keyword>
<dbReference type="AlphaFoldDB" id="A0AAV4NPE4"/>
<name>A0AAV4NPE4_CAEEX</name>